<evidence type="ECO:0000256" key="1">
    <source>
        <dbReference type="SAM" id="Phobius"/>
    </source>
</evidence>
<dbReference type="OrthoDB" id="795301at2"/>
<evidence type="ECO:0000313" key="3">
    <source>
        <dbReference type="Proteomes" id="UP000199672"/>
    </source>
</evidence>
<keyword evidence="3" id="KW-1185">Reference proteome</keyword>
<keyword evidence="1" id="KW-0472">Membrane</keyword>
<feature type="transmembrane region" description="Helical" evidence="1">
    <location>
        <begin position="147"/>
        <end position="170"/>
    </location>
</feature>
<protein>
    <submittedName>
        <fullName evidence="2">Uncharacterized protein</fullName>
    </submittedName>
</protein>
<dbReference type="RefSeq" id="WP_091494714.1">
    <property type="nucleotide sequence ID" value="NZ_FOMH01000007.1"/>
</dbReference>
<sequence length="198" mass="23707">MNNDNNIDFKDLWKKQTVRQPDMKDLLERVGKFKKAALKSLWFANILLFATSVFIIFIWIYYQPQFISTKIGIVVTLLAMVIYLVIYNRLLKNYNHIDAKQSNHDYLQKLIEIKKKQQFMQTKMMSFYFIALTVGICLYMYEYASRMTLFGASLTYGITLLWILFNWFYIRPKQIKKQQSKLNSLIEKFEEVNNQLES</sequence>
<feature type="transmembrane region" description="Helical" evidence="1">
    <location>
        <begin position="41"/>
        <end position="61"/>
    </location>
</feature>
<evidence type="ECO:0000313" key="2">
    <source>
        <dbReference type="EMBL" id="SFD39921.1"/>
    </source>
</evidence>
<keyword evidence="1" id="KW-1133">Transmembrane helix</keyword>
<dbReference type="EMBL" id="FOMH01000007">
    <property type="protein sequence ID" value="SFD39921.1"/>
    <property type="molecule type" value="Genomic_DNA"/>
</dbReference>
<organism evidence="2 3">
    <name type="scientific">Flavobacterium phragmitis</name>
    <dbReference type="NCBI Taxonomy" id="739143"/>
    <lineage>
        <taxon>Bacteria</taxon>
        <taxon>Pseudomonadati</taxon>
        <taxon>Bacteroidota</taxon>
        <taxon>Flavobacteriia</taxon>
        <taxon>Flavobacteriales</taxon>
        <taxon>Flavobacteriaceae</taxon>
        <taxon>Flavobacterium</taxon>
    </lineage>
</organism>
<dbReference type="STRING" id="739143.SAMN05216297_107257"/>
<accession>A0A1I1S065</accession>
<feature type="transmembrane region" description="Helical" evidence="1">
    <location>
        <begin position="67"/>
        <end position="86"/>
    </location>
</feature>
<proteinExistence type="predicted"/>
<feature type="transmembrane region" description="Helical" evidence="1">
    <location>
        <begin position="124"/>
        <end position="141"/>
    </location>
</feature>
<reference evidence="3" key="1">
    <citation type="submission" date="2016-10" db="EMBL/GenBank/DDBJ databases">
        <authorList>
            <person name="Varghese N."/>
            <person name="Submissions S."/>
        </authorList>
    </citation>
    <scope>NUCLEOTIDE SEQUENCE [LARGE SCALE GENOMIC DNA]</scope>
    <source>
        <strain evidence="3">CGMCC 1.10370</strain>
    </source>
</reference>
<dbReference type="Proteomes" id="UP000199672">
    <property type="component" value="Unassembled WGS sequence"/>
</dbReference>
<dbReference type="AlphaFoldDB" id="A0A1I1S065"/>
<name>A0A1I1S065_9FLAO</name>
<gene>
    <name evidence="2" type="ORF">SAMN05216297_107257</name>
</gene>
<keyword evidence="1" id="KW-0812">Transmembrane</keyword>